<sequence>MPGHIASRTLFLDPIWHEAINQQERHVAMATKRLLKELDAFQREPSPALSVLEPRSDEDLFHLTAVLRGPEGTAYEGGRWNLSITIPSAYPNSPPEIRFQTPICHPNVNFKTGEICLDLLKTSWTPAYGIVSTLEAVQQLLSAGGEPDSPLNIDIARLLRDGDLVGAEALVRFYTQLLAVRT</sequence>
<dbReference type="SMART" id="SM00212">
    <property type="entry name" value="UBCc"/>
    <property type="match status" value="1"/>
</dbReference>
<dbReference type="Pfam" id="PF00179">
    <property type="entry name" value="UQ_con"/>
    <property type="match status" value="1"/>
</dbReference>
<protein>
    <recommendedName>
        <fullName evidence="2">UBC core domain-containing protein</fullName>
    </recommendedName>
</protein>
<dbReference type="SUPFAM" id="SSF54495">
    <property type="entry name" value="UBC-like"/>
    <property type="match status" value="1"/>
</dbReference>
<dbReference type="PANTHER" id="PTHR24067">
    <property type="entry name" value="UBIQUITIN-CONJUGATING ENZYME E2"/>
    <property type="match status" value="1"/>
</dbReference>
<dbReference type="InterPro" id="IPR016135">
    <property type="entry name" value="UBQ-conjugating_enzyme/RWD"/>
</dbReference>
<dbReference type="InterPro" id="IPR050113">
    <property type="entry name" value="Ub_conjugating_enzyme"/>
</dbReference>
<dbReference type="PROSITE" id="PS50127">
    <property type="entry name" value="UBC_2"/>
    <property type="match status" value="1"/>
</dbReference>
<dbReference type="EMBL" id="CAVMBE010000007">
    <property type="protein sequence ID" value="CAK3855708.1"/>
    <property type="molecule type" value="Genomic_DNA"/>
</dbReference>
<reference evidence="3" key="1">
    <citation type="submission" date="2023-11" db="EMBL/GenBank/DDBJ databases">
        <authorList>
            <person name="Alioto T."/>
            <person name="Alioto T."/>
            <person name="Gomez Garrido J."/>
        </authorList>
    </citation>
    <scope>NUCLEOTIDE SEQUENCE</scope>
</reference>
<name>A0AAI8YTJ8_9PEZI</name>
<dbReference type="CDD" id="cd23812">
    <property type="entry name" value="UBCc_ScPEX4-like"/>
    <property type="match status" value="1"/>
</dbReference>
<dbReference type="AlphaFoldDB" id="A0AAI8YTJ8"/>
<evidence type="ECO:0000259" key="2">
    <source>
        <dbReference type="PROSITE" id="PS50127"/>
    </source>
</evidence>
<keyword evidence="4" id="KW-1185">Reference proteome</keyword>
<organism evidence="3 4">
    <name type="scientific">Lecanosticta acicola</name>
    <dbReference type="NCBI Taxonomy" id="111012"/>
    <lineage>
        <taxon>Eukaryota</taxon>
        <taxon>Fungi</taxon>
        <taxon>Dikarya</taxon>
        <taxon>Ascomycota</taxon>
        <taxon>Pezizomycotina</taxon>
        <taxon>Dothideomycetes</taxon>
        <taxon>Dothideomycetidae</taxon>
        <taxon>Mycosphaerellales</taxon>
        <taxon>Mycosphaerellaceae</taxon>
        <taxon>Lecanosticta</taxon>
    </lineage>
</organism>
<keyword evidence="1" id="KW-0833">Ubl conjugation pathway</keyword>
<gene>
    <name evidence="3" type="ORF">LECACI_7A001734</name>
</gene>
<evidence type="ECO:0000256" key="1">
    <source>
        <dbReference type="ARBA" id="ARBA00022786"/>
    </source>
</evidence>
<feature type="domain" description="UBC core" evidence="2">
    <location>
        <begin position="29"/>
        <end position="180"/>
    </location>
</feature>
<accession>A0AAI8YTJ8</accession>
<comment type="caution">
    <text evidence="3">The sequence shown here is derived from an EMBL/GenBank/DDBJ whole genome shotgun (WGS) entry which is preliminary data.</text>
</comment>
<dbReference type="Gene3D" id="3.10.110.10">
    <property type="entry name" value="Ubiquitin Conjugating Enzyme"/>
    <property type="match status" value="1"/>
</dbReference>
<dbReference type="Proteomes" id="UP001296104">
    <property type="component" value="Unassembled WGS sequence"/>
</dbReference>
<evidence type="ECO:0000313" key="4">
    <source>
        <dbReference type="Proteomes" id="UP001296104"/>
    </source>
</evidence>
<dbReference type="InterPro" id="IPR000608">
    <property type="entry name" value="UBC"/>
</dbReference>
<evidence type="ECO:0000313" key="3">
    <source>
        <dbReference type="EMBL" id="CAK3855708.1"/>
    </source>
</evidence>
<proteinExistence type="predicted"/>